<evidence type="ECO:0000256" key="1">
    <source>
        <dbReference type="SAM" id="SignalP"/>
    </source>
</evidence>
<dbReference type="OrthoDB" id="9863433at2"/>
<name>A0A4P7UBT7_9ACTN</name>
<evidence type="ECO:0000313" key="4">
    <source>
        <dbReference type="Proteomes" id="UP000297025"/>
    </source>
</evidence>
<dbReference type="PROSITE" id="PS51318">
    <property type="entry name" value="TAT"/>
    <property type="match status" value="1"/>
</dbReference>
<dbReference type="RefSeq" id="WP_135831468.1">
    <property type="nucleotide sequence ID" value="NZ_BMCK01000001.1"/>
</dbReference>
<organism evidence="3 4">
    <name type="scientific">Nocardioides daphniae</name>
    <dbReference type="NCBI Taxonomy" id="402297"/>
    <lineage>
        <taxon>Bacteria</taxon>
        <taxon>Bacillati</taxon>
        <taxon>Actinomycetota</taxon>
        <taxon>Actinomycetes</taxon>
        <taxon>Propionibacteriales</taxon>
        <taxon>Nocardioidaceae</taxon>
        <taxon>Nocardioides</taxon>
    </lineage>
</organism>
<dbReference type="Proteomes" id="UP000297025">
    <property type="component" value="Chromosome"/>
</dbReference>
<feature type="signal peptide" evidence="1">
    <location>
        <begin position="1"/>
        <end position="39"/>
    </location>
</feature>
<dbReference type="EMBL" id="BMCK01000001">
    <property type="protein sequence ID" value="GGD06937.1"/>
    <property type="molecule type" value="Genomic_DNA"/>
</dbReference>
<sequence>MSLADDHARTAPPSRRGVLRAVAWTAPAITLAAASPAFAGSGTQPVVAAKSSLFWRPEGAEIPSGETFYWGFIPAGSLMWITQLTNPGPAVVENVQLNLAVPADATANKEFTVLDASKLAVSPAVFATTQRAADGRLVVTLPQLPAGAAHTVTVAIKPPDSVPRGSTPSWPLTVTPPAGGTTISVPITSYAQFIASTKA</sequence>
<feature type="chain" id="PRO_5020898226" description="DUF916 domain-containing protein" evidence="1">
    <location>
        <begin position="40"/>
        <end position="199"/>
    </location>
</feature>
<reference evidence="3 4" key="1">
    <citation type="journal article" date="2008" name="Int. J. Syst. Evol. Microbiol.">
        <title>Nocardioides daphniae sp. nov., isolated from Daphnia cucullata (Crustacea: Cladocera).</title>
        <authorList>
            <person name="Toth E.M."/>
            <person name="Keki Z."/>
            <person name="Homonnay Z.G."/>
            <person name="Borsodi A.K."/>
            <person name="Marialigeti K."/>
            <person name="Schumann P."/>
        </authorList>
    </citation>
    <scope>NUCLEOTIDE SEQUENCE [LARGE SCALE GENOMIC DNA]</scope>
    <source>
        <strain evidence="3 4">JCM 16608</strain>
    </source>
</reference>
<dbReference type="KEGG" id="ndp:E2C04_02880"/>
<reference evidence="3" key="4">
    <citation type="submission" date="2019-03" db="EMBL/GenBank/DDBJ databases">
        <authorList>
            <person name="Huang Y."/>
        </authorList>
    </citation>
    <scope>NUCLEOTIDE SEQUENCE</scope>
    <source>
        <strain evidence="3">JCM 16608</strain>
    </source>
</reference>
<protein>
    <recommendedName>
        <fullName evidence="6">DUF916 domain-containing protein</fullName>
    </recommendedName>
</protein>
<accession>A0A4P7UBT7</accession>
<reference evidence="5" key="3">
    <citation type="journal article" date="2019" name="Int. J. Syst. Evol. Microbiol.">
        <title>The Global Catalogue of Microorganisms (GCM) 10K type strain sequencing project: providing services to taxonomists for standard genome sequencing and annotation.</title>
        <authorList>
            <consortium name="The Broad Institute Genomics Platform"/>
            <consortium name="The Broad Institute Genome Sequencing Center for Infectious Disease"/>
            <person name="Wu L."/>
            <person name="Ma J."/>
        </authorList>
    </citation>
    <scope>NUCLEOTIDE SEQUENCE [LARGE SCALE GENOMIC DNA]</scope>
    <source>
        <strain evidence="5">CCM 7403</strain>
    </source>
</reference>
<proteinExistence type="predicted"/>
<dbReference type="EMBL" id="CP038462">
    <property type="protein sequence ID" value="QCC76419.1"/>
    <property type="molecule type" value="Genomic_DNA"/>
</dbReference>
<keyword evidence="1" id="KW-0732">Signal</keyword>
<gene>
    <name evidence="3" type="ORF">E2C04_02880</name>
    <name evidence="2" type="ORF">GCM10007231_02120</name>
</gene>
<keyword evidence="5" id="KW-1185">Reference proteome</keyword>
<reference evidence="2" key="5">
    <citation type="submission" date="2024-05" db="EMBL/GenBank/DDBJ databases">
        <authorList>
            <person name="Sun Q."/>
            <person name="Sedlacek I."/>
        </authorList>
    </citation>
    <scope>NUCLEOTIDE SEQUENCE</scope>
    <source>
        <strain evidence="2">CCM 7403</strain>
    </source>
</reference>
<reference evidence="2" key="2">
    <citation type="journal article" date="2014" name="Int. J. Syst. Evol. Microbiol.">
        <title>Complete genome of a new Firmicutes species belonging to the dominant human colonic microbiota ('Ruminococcus bicirculans') reveals two chromosomes and a selective capacity to utilize plant glucans.</title>
        <authorList>
            <consortium name="NISC Comparative Sequencing Program"/>
            <person name="Wegmann U."/>
            <person name="Louis P."/>
            <person name="Goesmann A."/>
            <person name="Henrissat B."/>
            <person name="Duncan S.H."/>
            <person name="Flint H.J."/>
        </authorList>
    </citation>
    <scope>NUCLEOTIDE SEQUENCE</scope>
    <source>
        <strain evidence="2">CCM 7403</strain>
    </source>
</reference>
<dbReference type="AlphaFoldDB" id="A0A4P7UBT7"/>
<evidence type="ECO:0000313" key="3">
    <source>
        <dbReference type="EMBL" id="QCC76419.1"/>
    </source>
</evidence>
<evidence type="ECO:0000313" key="2">
    <source>
        <dbReference type="EMBL" id="GGD06937.1"/>
    </source>
</evidence>
<dbReference type="InterPro" id="IPR006311">
    <property type="entry name" value="TAT_signal"/>
</dbReference>
<evidence type="ECO:0008006" key="6">
    <source>
        <dbReference type="Google" id="ProtNLM"/>
    </source>
</evidence>
<evidence type="ECO:0000313" key="5">
    <source>
        <dbReference type="Proteomes" id="UP000630594"/>
    </source>
</evidence>
<dbReference type="Proteomes" id="UP000630594">
    <property type="component" value="Unassembled WGS sequence"/>
</dbReference>